<dbReference type="EMBL" id="NRHA01000013">
    <property type="protein sequence ID" value="PCC53315.1"/>
    <property type="molecule type" value="Genomic_DNA"/>
</dbReference>
<dbReference type="GO" id="GO:0003677">
    <property type="term" value="F:DNA binding"/>
    <property type="evidence" value="ECO:0007669"/>
    <property type="project" value="UniProtKB-KW"/>
</dbReference>
<evidence type="ECO:0000256" key="3">
    <source>
        <dbReference type="ARBA" id="ARBA00023125"/>
    </source>
</evidence>
<keyword evidence="4" id="KW-0804">Transcription</keyword>
<dbReference type="InterPro" id="IPR000551">
    <property type="entry name" value="MerR-type_HTH_dom"/>
</dbReference>
<evidence type="ECO:0000313" key="11">
    <source>
        <dbReference type="Proteomes" id="UP000283000"/>
    </source>
</evidence>
<dbReference type="RefSeq" id="WP_096146558.1">
    <property type="nucleotide sequence ID" value="NZ_BJME01000008.1"/>
</dbReference>
<reference evidence="10" key="3">
    <citation type="submission" date="2017-03" db="EMBL/GenBank/DDBJ databases">
        <authorList>
            <person name="Monnet C."/>
        </authorList>
    </citation>
    <scope>NUCLEOTIDE SEQUENCE [LARGE SCALE GENOMIC DNA]</scope>
    <source>
        <strain evidence="10">ATCC 9175</strain>
    </source>
</reference>
<dbReference type="PANTHER" id="PTHR30204:SF69">
    <property type="entry name" value="MERR-FAMILY TRANSCRIPTIONAL REGULATOR"/>
    <property type="match status" value="1"/>
</dbReference>
<evidence type="ECO:0000313" key="8">
    <source>
        <dbReference type="EMBL" id="SMX73539.1"/>
    </source>
</evidence>
<organism evidence="7 9">
    <name type="scientific">Brevibacterium aurantiacum</name>
    <dbReference type="NCBI Taxonomy" id="273384"/>
    <lineage>
        <taxon>Bacteria</taxon>
        <taxon>Bacillati</taxon>
        <taxon>Actinomycetota</taxon>
        <taxon>Actinomycetes</taxon>
        <taxon>Micrococcales</taxon>
        <taxon>Brevibacteriaceae</taxon>
        <taxon>Brevibacterium</taxon>
    </lineage>
</organism>
<evidence type="ECO:0000313" key="6">
    <source>
        <dbReference type="EMBL" id="AZT92430.1"/>
    </source>
</evidence>
<keyword evidence="3 8" id="KW-0238">DNA-binding</keyword>
<dbReference type="SUPFAM" id="SSF46955">
    <property type="entry name" value="Putative DNA-binding domain"/>
    <property type="match status" value="2"/>
</dbReference>
<dbReference type="InterPro" id="IPR009061">
    <property type="entry name" value="DNA-bd_dom_put_sf"/>
</dbReference>
<dbReference type="AlphaFoldDB" id="A0A2A3ZPK8"/>
<dbReference type="EMBL" id="FXZB01000007">
    <property type="protein sequence ID" value="SMX73539.1"/>
    <property type="molecule type" value="Genomic_DNA"/>
</dbReference>
<dbReference type="Proteomes" id="UP000217881">
    <property type="component" value="Unassembled WGS sequence"/>
</dbReference>
<sequence>MRTSKLAEVSGYSVQQIRQLESLRVIPAATRLPNGYRCFSSLHLSALLAYRELASAVGPVLARDVMSKVQHLPLIESAALISGLGYSLEEERRQVVAAKTALTSIRKETETEIAVAERGSSARESMTITELSQALGVPPSTLRFWEKEGLVSPDRVEARSQTARVYRATAIRDARITAALRAGGYRIPEVVEAIGALHDLGDASRSLAALDERLEAVARRTLALFRAGSVLADLVDLGHR</sequence>
<dbReference type="CDD" id="cd04773">
    <property type="entry name" value="HTH_TioE_rpt2"/>
    <property type="match status" value="1"/>
</dbReference>
<reference evidence="7 9" key="1">
    <citation type="journal article" date="2017" name="Elife">
        <title>Extensive horizontal gene transfer in cheese-associated bacteria.</title>
        <authorList>
            <person name="Bonham K.S."/>
            <person name="Wolfe B.E."/>
            <person name="Dutton R.J."/>
        </authorList>
    </citation>
    <scope>NUCLEOTIDE SEQUENCE [LARGE SCALE GENOMIC DNA]</scope>
    <source>
        <strain evidence="7 9">738_8</strain>
    </source>
</reference>
<reference evidence="6 11" key="4">
    <citation type="submission" date="2017-12" db="EMBL/GenBank/DDBJ databases">
        <authorList>
            <person name="Levesque S."/>
        </authorList>
    </citation>
    <scope>NUCLEOTIDE SEQUENCE [LARGE SCALE GENOMIC DNA]</scope>
    <source>
        <strain evidence="6 11">SMQ-1417</strain>
    </source>
</reference>
<dbReference type="PROSITE" id="PS50937">
    <property type="entry name" value="HTH_MERR_2"/>
    <property type="match status" value="2"/>
</dbReference>
<feature type="domain" description="HTH merR-type" evidence="5">
    <location>
        <begin position="1"/>
        <end position="40"/>
    </location>
</feature>
<dbReference type="Gene3D" id="1.10.1660.10">
    <property type="match status" value="2"/>
</dbReference>
<dbReference type="SMART" id="SM00422">
    <property type="entry name" value="HTH_MERR"/>
    <property type="match status" value="2"/>
</dbReference>
<protein>
    <submittedName>
        <fullName evidence="8">DNA-binding transcriptional regulator, MerR family</fullName>
    </submittedName>
    <submittedName>
        <fullName evidence="7">MerR family transcriptional regulator</fullName>
    </submittedName>
</protein>
<reference evidence="6 11" key="5">
    <citation type="submission" date="2019-01" db="EMBL/GenBank/DDBJ databases">
        <title>Comparative genomic analysis of Brevibacterium aurantiacum sheds light on its evolution and its adaptation to smear-ripened cheeses.</title>
        <authorList>
            <person name="Moineau S."/>
        </authorList>
    </citation>
    <scope>NUCLEOTIDE SEQUENCE [LARGE SCALE GENOMIC DNA]</scope>
    <source>
        <strain evidence="6 11">SMQ-1417</strain>
    </source>
</reference>
<evidence type="ECO:0000259" key="5">
    <source>
        <dbReference type="PROSITE" id="PS50937"/>
    </source>
</evidence>
<dbReference type="Proteomes" id="UP000283000">
    <property type="component" value="Chromosome"/>
</dbReference>
<evidence type="ECO:0000256" key="1">
    <source>
        <dbReference type="ARBA" id="ARBA00022491"/>
    </source>
</evidence>
<dbReference type="EMBL" id="CP025330">
    <property type="protein sequence ID" value="AZT92430.1"/>
    <property type="molecule type" value="Genomic_DNA"/>
</dbReference>
<evidence type="ECO:0000256" key="4">
    <source>
        <dbReference type="ARBA" id="ARBA00023163"/>
    </source>
</evidence>
<reference evidence="8" key="2">
    <citation type="submission" date="2017-03" db="EMBL/GenBank/DDBJ databases">
        <authorList>
            <person name="Afonso C.L."/>
            <person name="Miller P.J."/>
            <person name="Scott M.A."/>
            <person name="Spackman E."/>
            <person name="Goraichik I."/>
            <person name="Dimitrov K.M."/>
            <person name="Suarez D.L."/>
            <person name="Swayne D.E."/>
        </authorList>
    </citation>
    <scope>NUCLEOTIDE SEQUENCE [LARGE SCALE GENOMIC DNA]</scope>
    <source>
        <strain evidence="8">ATCC 9175</strain>
    </source>
</reference>
<dbReference type="PANTHER" id="PTHR30204">
    <property type="entry name" value="REDOX-CYCLING DRUG-SENSING TRANSCRIPTIONAL ACTIVATOR SOXR"/>
    <property type="match status" value="1"/>
</dbReference>
<accession>A0A2A3ZPK8</accession>
<evidence type="ECO:0000256" key="2">
    <source>
        <dbReference type="ARBA" id="ARBA00023015"/>
    </source>
</evidence>
<evidence type="ECO:0000313" key="9">
    <source>
        <dbReference type="Proteomes" id="UP000217881"/>
    </source>
</evidence>
<feature type="domain" description="HTH merR-type" evidence="5">
    <location>
        <begin position="125"/>
        <end position="196"/>
    </location>
</feature>
<keyword evidence="2" id="KW-0805">Transcription regulation</keyword>
<evidence type="ECO:0000313" key="10">
    <source>
        <dbReference type="Proteomes" id="UP000234525"/>
    </source>
</evidence>
<accession>A0A2H1IE94</accession>
<dbReference type="GO" id="GO:0003700">
    <property type="term" value="F:DNA-binding transcription factor activity"/>
    <property type="evidence" value="ECO:0007669"/>
    <property type="project" value="InterPro"/>
</dbReference>
<dbReference type="InterPro" id="IPR047057">
    <property type="entry name" value="MerR_fam"/>
</dbReference>
<dbReference type="Pfam" id="PF13411">
    <property type="entry name" value="MerR_1"/>
    <property type="match status" value="1"/>
</dbReference>
<keyword evidence="1" id="KW-0678">Repressor</keyword>
<gene>
    <name evidence="8" type="ORF">BAUR9175_01229</name>
    <name evidence="7" type="ORF">CIK59_11375</name>
    <name evidence="6" type="ORF">CXR23_04160</name>
</gene>
<evidence type="ECO:0000313" key="7">
    <source>
        <dbReference type="EMBL" id="PCC53315.1"/>
    </source>
</evidence>
<name>A0A2A3ZPK8_BREAU</name>
<proteinExistence type="predicted"/>
<dbReference type="Proteomes" id="UP000234525">
    <property type="component" value="Unassembled WGS sequence"/>
</dbReference>
<keyword evidence="10" id="KW-1185">Reference proteome</keyword>